<dbReference type="EnsemblPlants" id="LPERR04G05490.1">
    <property type="protein sequence ID" value="LPERR04G05490.1"/>
    <property type="gene ID" value="LPERR04G05490"/>
</dbReference>
<evidence type="ECO:0000313" key="2">
    <source>
        <dbReference type="EnsemblPlants" id="LPERR04G05490.1"/>
    </source>
</evidence>
<sequence length="413" mass="45179">MGNIVNTIKKFSGNNADNVPVERCSCLPSRIPRLDKCTCDKNGSSVTGKSASAINGSINRHGTFYKEVGNEEMHLATDHTSKSGCRGDTSHCINKERQTQKETICTDSRRNGDATDSKNVVVICNQISGHMSYELDNESNRTPGSLAALVSEVLVSKVSLEKRCMNHEEAGDLESTPARNTRGRKRSRQHRACAANSLFDREDCADLIDSAPNLDCSCTPNALVHDEKVQNEDKTPCASLDVRGCESTPKASLKRRVNKKKPKHEASHQTTALNANTGVPCASFDVRGCESTPNASLKRRLNRKRTKHEASHQTMAFNANSGALVAVQPRLTRTKDLSLATPESLKRSTKSGRLIVPRLDPGSQNIVYGMDGSILRVTNLELPRLQGPYSEPPPKRRKRSGCSSRQVAAVLNF</sequence>
<dbReference type="AlphaFoldDB" id="A0A0D9W3L6"/>
<proteinExistence type="predicted"/>
<accession>A0A0D9W3L6</accession>
<evidence type="ECO:0000256" key="1">
    <source>
        <dbReference type="SAM" id="MobiDB-lite"/>
    </source>
</evidence>
<dbReference type="Proteomes" id="UP000032180">
    <property type="component" value="Chromosome 4"/>
</dbReference>
<name>A0A0D9W3L6_9ORYZ</name>
<reference evidence="2" key="3">
    <citation type="submission" date="2015-04" db="UniProtKB">
        <authorList>
            <consortium name="EnsemblPlants"/>
        </authorList>
    </citation>
    <scope>IDENTIFICATION</scope>
</reference>
<dbReference type="Gramene" id="LPERR04G05490.1">
    <property type="protein sequence ID" value="LPERR04G05490.1"/>
    <property type="gene ID" value="LPERR04G05490"/>
</dbReference>
<dbReference type="STRING" id="77586.A0A0D9W3L6"/>
<dbReference type="eggNOG" id="ENOG502R3C6">
    <property type="taxonomic scope" value="Eukaryota"/>
</dbReference>
<feature type="region of interest" description="Disordered" evidence="1">
    <location>
        <begin position="168"/>
        <end position="188"/>
    </location>
</feature>
<reference evidence="2 3" key="1">
    <citation type="submission" date="2012-08" db="EMBL/GenBank/DDBJ databases">
        <title>Oryza genome evolution.</title>
        <authorList>
            <person name="Wing R.A."/>
        </authorList>
    </citation>
    <scope>NUCLEOTIDE SEQUENCE</scope>
</reference>
<evidence type="ECO:0000313" key="3">
    <source>
        <dbReference type="Proteomes" id="UP000032180"/>
    </source>
</evidence>
<feature type="region of interest" description="Disordered" evidence="1">
    <location>
        <begin position="384"/>
        <end position="404"/>
    </location>
</feature>
<keyword evidence="3" id="KW-1185">Reference proteome</keyword>
<protein>
    <submittedName>
        <fullName evidence="2">Uncharacterized protein</fullName>
    </submittedName>
</protein>
<reference evidence="3" key="2">
    <citation type="submission" date="2013-12" db="EMBL/GenBank/DDBJ databases">
        <authorList>
            <person name="Yu Y."/>
            <person name="Lee S."/>
            <person name="de Baynast K."/>
            <person name="Wissotski M."/>
            <person name="Liu L."/>
            <person name="Talag J."/>
            <person name="Goicoechea J."/>
            <person name="Angelova A."/>
            <person name="Jetty R."/>
            <person name="Kudrna D."/>
            <person name="Golser W."/>
            <person name="Rivera L."/>
            <person name="Zhang J."/>
            <person name="Wing R."/>
        </authorList>
    </citation>
    <scope>NUCLEOTIDE SEQUENCE</scope>
</reference>
<organism evidence="2 3">
    <name type="scientific">Leersia perrieri</name>
    <dbReference type="NCBI Taxonomy" id="77586"/>
    <lineage>
        <taxon>Eukaryota</taxon>
        <taxon>Viridiplantae</taxon>
        <taxon>Streptophyta</taxon>
        <taxon>Embryophyta</taxon>
        <taxon>Tracheophyta</taxon>
        <taxon>Spermatophyta</taxon>
        <taxon>Magnoliopsida</taxon>
        <taxon>Liliopsida</taxon>
        <taxon>Poales</taxon>
        <taxon>Poaceae</taxon>
        <taxon>BOP clade</taxon>
        <taxon>Oryzoideae</taxon>
        <taxon>Oryzeae</taxon>
        <taxon>Oryzinae</taxon>
        <taxon>Leersia</taxon>
    </lineage>
</organism>